<reference evidence="3 4" key="1">
    <citation type="journal article" date="2017" name="Gigascience">
        <title>Draft genome of the honey bee ectoparasitic mite, Tropilaelaps mercedesae, is shaped by the parasitic life history.</title>
        <authorList>
            <person name="Dong X."/>
            <person name="Armstrong S.D."/>
            <person name="Xia D."/>
            <person name="Makepeace B.L."/>
            <person name="Darby A.C."/>
            <person name="Kadowaki T."/>
        </authorList>
    </citation>
    <scope>NUCLEOTIDE SEQUENCE [LARGE SCALE GENOMIC DNA]</scope>
    <source>
        <strain evidence="3">Wuxi-XJTLU</strain>
    </source>
</reference>
<evidence type="ECO:0000256" key="1">
    <source>
        <dbReference type="SAM" id="MobiDB-lite"/>
    </source>
</evidence>
<protein>
    <submittedName>
        <fullName evidence="3">Uncharacterized protein</fullName>
    </submittedName>
</protein>
<keyword evidence="4" id="KW-1185">Reference proteome</keyword>
<proteinExistence type="predicted"/>
<organism evidence="3 4">
    <name type="scientific">Tropilaelaps mercedesae</name>
    <dbReference type="NCBI Taxonomy" id="418985"/>
    <lineage>
        <taxon>Eukaryota</taxon>
        <taxon>Metazoa</taxon>
        <taxon>Ecdysozoa</taxon>
        <taxon>Arthropoda</taxon>
        <taxon>Chelicerata</taxon>
        <taxon>Arachnida</taxon>
        <taxon>Acari</taxon>
        <taxon>Parasitiformes</taxon>
        <taxon>Mesostigmata</taxon>
        <taxon>Gamasina</taxon>
        <taxon>Dermanyssoidea</taxon>
        <taxon>Laelapidae</taxon>
        <taxon>Tropilaelaps</taxon>
    </lineage>
</organism>
<feature type="region of interest" description="Disordered" evidence="1">
    <location>
        <begin position="13"/>
        <end position="34"/>
    </location>
</feature>
<keyword evidence="2" id="KW-0472">Membrane</keyword>
<accession>A0A1V9XNR2</accession>
<dbReference type="AlphaFoldDB" id="A0A1V9XNR2"/>
<dbReference type="OrthoDB" id="6429821at2759"/>
<comment type="caution">
    <text evidence="3">The sequence shown here is derived from an EMBL/GenBank/DDBJ whole genome shotgun (WGS) entry which is preliminary data.</text>
</comment>
<feature type="transmembrane region" description="Helical" evidence="2">
    <location>
        <begin position="119"/>
        <end position="138"/>
    </location>
</feature>
<sequence>MENDEPLALKVNVAKASSETSTRPASDGDAASSLRASAEQQITDKVTTAVICVYFQRFSGPGGGASGKKECMIDASNPRGWFDPANVYTCKLTQTCCKEYGNPSCCASKPTSEIVQEQLLLWGGLFSFLTVLAVLIYCRRTDVRLCEGRKVNWCGRNRVRTMHDTY</sequence>
<dbReference type="InParanoid" id="A0A1V9XNR2"/>
<evidence type="ECO:0000313" key="3">
    <source>
        <dbReference type="EMBL" id="OQR75101.1"/>
    </source>
</evidence>
<name>A0A1V9XNR2_9ACAR</name>
<keyword evidence="2" id="KW-1133">Transmembrane helix</keyword>
<keyword evidence="2" id="KW-0812">Transmembrane</keyword>
<evidence type="ECO:0000313" key="4">
    <source>
        <dbReference type="Proteomes" id="UP000192247"/>
    </source>
</evidence>
<gene>
    <name evidence="3" type="ORF">BIW11_08644</name>
</gene>
<evidence type="ECO:0000256" key="2">
    <source>
        <dbReference type="SAM" id="Phobius"/>
    </source>
</evidence>
<dbReference type="EMBL" id="MNPL01006852">
    <property type="protein sequence ID" value="OQR75101.1"/>
    <property type="molecule type" value="Genomic_DNA"/>
</dbReference>
<dbReference type="Proteomes" id="UP000192247">
    <property type="component" value="Unassembled WGS sequence"/>
</dbReference>
<feature type="compositionally biased region" description="Polar residues" evidence="1">
    <location>
        <begin position="15"/>
        <end position="24"/>
    </location>
</feature>